<keyword evidence="4 7" id="KW-0812">Transmembrane</keyword>
<dbReference type="GO" id="GO:0008381">
    <property type="term" value="F:mechanosensitive monoatomic ion channel activity"/>
    <property type="evidence" value="ECO:0007669"/>
    <property type="project" value="UniProtKB-ARBA"/>
</dbReference>
<name>A0A1Y1SI21_9GAMM</name>
<feature type="domain" description="Mechanosensitive ion channel MscS" evidence="8">
    <location>
        <begin position="194"/>
        <end position="260"/>
    </location>
</feature>
<dbReference type="Gene3D" id="3.30.70.100">
    <property type="match status" value="1"/>
</dbReference>
<evidence type="ECO:0000256" key="1">
    <source>
        <dbReference type="ARBA" id="ARBA00004651"/>
    </source>
</evidence>
<organism evidence="10 11">
    <name type="scientific">Oceanococcus atlanticus</name>
    <dbReference type="NCBI Taxonomy" id="1317117"/>
    <lineage>
        <taxon>Bacteria</taxon>
        <taxon>Pseudomonadati</taxon>
        <taxon>Pseudomonadota</taxon>
        <taxon>Gammaproteobacteria</taxon>
        <taxon>Chromatiales</taxon>
        <taxon>Oceanococcaceae</taxon>
        <taxon>Oceanococcus</taxon>
    </lineage>
</organism>
<feature type="transmembrane region" description="Helical" evidence="7">
    <location>
        <begin position="6"/>
        <end position="29"/>
    </location>
</feature>
<dbReference type="InterPro" id="IPR010920">
    <property type="entry name" value="LSM_dom_sf"/>
</dbReference>
<dbReference type="PANTHER" id="PTHR30347:SF1">
    <property type="entry name" value="MECHANOSENSITIVE CHANNEL MSCK"/>
    <property type="match status" value="1"/>
</dbReference>
<comment type="caution">
    <text evidence="10">The sequence shown here is derived from an EMBL/GenBank/DDBJ whole genome shotgun (WGS) entry which is preliminary data.</text>
</comment>
<dbReference type="SUPFAM" id="SSF82861">
    <property type="entry name" value="Mechanosensitive channel protein MscS (YggB), transmembrane region"/>
    <property type="match status" value="1"/>
</dbReference>
<dbReference type="InterPro" id="IPR052702">
    <property type="entry name" value="MscS-like_channel"/>
</dbReference>
<proteinExistence type="inferred from homology"/>
<evidence type="ECO:0000256" key="3">
    <source>
        <dbReference type="ARBA" id="ARBA00022475"/>
    </source>
</evidence>
<evidence type="ECO:0000313" key="11">
    <source>
        <dbReference type="Proteomes" id="UP000192342"/>
    </source>
</evidence>
<evidence type="ECO:0000256" key="5">
    <source>
        <dbReference type="ARBA" id="ARBA00022989"/>
    </source>
</evidence>
<feature type="transmembrane region" description="Helical" evidence="7">
    <location>
        <begin position="102"/>
        <end position="128"/>
    </location>
</feature>
<dbReference type="InterPro" id="IPR011066">
    <property type="entry name" value="MscS_channel_C_sf"/>
</dbReference>
<comment type="subcellular location">
    <subcellularLocation>
        <location evidence="1">Cell membrane</location>
        <topology evidence="1">Multi-pass membrane protein</topology>
    </subcellularLocation>
</comment>
<dbReference type="Pfam" id="PF00924">
    <property type="entry name" value="MS_channel_2nd"/>
    <property type="match status" value="1"/>
</dbReference>
<dbReference type="InterPro" id="IPR011014">
    <property type="entry name" value="MscS_channel_TM-2"/>
</dbReference>
<dbReference type="SUPFAM" id="SSF82689">
    <property type="entry name" value="Mechanosensitive channel protein MscS (YggB), C-terminal domain"/>
    <property type="match status" value="1"/>
</dbReference>
<dbReference type="InterPro" id="IPR006685">
    <property type="entry name" value="MscS_channel_2nd"/>
</dbReference>
<dbReference type="OrthoDB" id="9799209at2"/>
<accession>A0A1Y1SI21</accession>
<evidence type="ECO:0000313" key="10">
    <source>
        <dbReference type="EMBL" id="ORE89323.1"/>
    </source>
</evidence>
<dbReference type="Pfam" id="PF21082">
    <property type="entry name" value="MS_channel_3rd"/>
    <property type="match status" value="1"/>
</dbReference>
<keyword evidence="5 7" id="KW-1133">Transmembrane helix</keyword>
<dbReference type="SUPFAM" id="SSF50182">
    <property type="entry name" value="Sm-like ribonucleoproteins"/>
    <property type="match status" value="1"/>
</dbReference>
<evidence type="ECO:0000256" key="2">
    <source>
        <dbReference type="ARBA" id="ARBA00008017"/>
    </source>
</evidence>
<gene>
    <name evidence="10" type="ORF">ATO7_05570</name>
</gene>
<dbReference type="EMBL" id="AQQV01000001">
    <property type="protein sequence ID" value="ORE89323.1"/>
    <property type="molecule type" value="Genomic_DNA"/>
</dbReference>
<evidence type="ECO:0000259" key="9">
    <source>
        <dbReference type="Pfam" id="PF21082"/>
    </source>
</evidence>
<dbReference type="InterPro" id="IPR049278">
    <property type="entry name" value="MS_channel_C"/>
</dbReference>
<evidence type="ECO:0000256" key="6">
    <source>
        <dbReference type="ARBA" id="ARBA00023136"/>
    </source>
</evidence>
<dbReference type="Proteomes" id="UP000192342">
    <property type="component" value="Unassembled WGS sequence"/>
</dbReference>
<dbReference type="Gene3D" id="1.10.287.1260">
    <property type="match status" value="1"/>
</dbReference>
<reference evidence="10 11" key="1">
    <citation type="submission" date="2013-04" db="EMBL/GenBank/DDBJ databases">
        <title>Oceanococcus atlanticus 22II-S10r2 Genome Sequencing.</title>
        <authorList>
            <person name="Lai Q."/>
            <person name="Li G."/>
            <person name="Shao Z."/>
        </authorList>
    </citation>
    <scope>NUCLEOTIDE SEQUENCE [LARGE SCALE GENOMIC DNA]</scope>
    <source>
        <strain evidence="10 11">22II-S10r2</strain>
    </source>
</reference>
<comment type="similarity">
    <text evidence="2">Belongs to the MscS (TC 1.A.23) family.</text>
</comment>
<dbReference type="GO" id="GO:0005886">
    <property type="term" value="C:plasma membrane"/>
    <property type="evidence" value="ECO:0007669"/>
    <property type="project" value="UniProtKB-SubCell"/>
</dbReference>
<dbReference type="PANTHER" id="PTHR30347">
    <property type="entry name" value="POTASSIUM CHANNEL RELATED"/>
    <property type="match status" value="1"/>
</dbReference>
<evidence type="ECO:0000256" key="4">
    <source>
        <dbReference type="ARBA" id="ARBA00022692"/>
    </source>
</evidence>
<feature type="domain" description="Mechanosensitive ion channel MscS C-terminal" evidence="9">
    <location>
        <begin position="268"/>
        <end position="356"/>
    </location>
</feature>
<evidence type="ECO:0000256" key="7">
    <source>
        <dbReference type="SAM" id="Phobius"/>
    </source>
</evidence>
<evidence type="ECO:0000259" key="8">
    <source>
        <dbReference type="Pfam" id="PF00924"/>
    </source>
</evidence>
<keyword evidence="3" id="KW-1003">Cell membrane</keyword>
<sequence>MPEAMSPWLSVAAIVGAAALLHILSFVLIRRLPGLQASWAQRITAALHLQPGQRMSELVWLHWSLMCLLWCGAGLLSLHALGMQQVASDVLKRLAQAGFNVAGIHVVPVRLLFGVMLAVVLISLARMLRALIERRLIKLRQFDTATSESVATMLGYVGFVLAILIGLSAAGFNLTNLAIVAGALSVGIGFGLQNIVNNFVSGLILLSERPVRRGDYVRVGSVEGEVRKIHIRATEIETLDRVSVVVPNSELIASAVYNWRLRDPFTRVVISVGVAYGSDTELVRELLVKAGLAHEATLPLGTPGVPDTHAYFVSFGDSSLNFELRTYIRDVNLRGRVGSDLRFAIDKVFREHGVVIPFPQRDVWMKSDVGQD</sequence>
<feature type="transmembrane region" description="Helical" evidence="7">
    <location>
        <begin position="58"/>
        <end position="82"/>
    </location>
</feature>
<dbReference type="AlphaFoldDB" id="A0A1Y1SI21"/>
<keyword evidence="11" id="KW-1185">Reference proteome</keyword>
<feature type="transmembrane region" description="Helical" evidence="7">
    <location>
        <begin position="178"/>
        <end position="206"/>
    </location>
</feature>
<dbReference type="STRING" id="1317117.ATO7_05570"/>
<keyword evidence="6 7" id="KW-0472">Membrane</keyword>
<dbReference type="RefSeq" id="WP_158523064.1">
    <property type="nucleotide sequence ID" value="NZ_AQQV01000001.1"/>
</dbReference>
<feature type="transmembrane region" description="Helical" evidence="7">
    <location>
        <begin position="149"/>
        <end position="172"/>
    </location>
</feature>
<dbReference type="InterPro" id="IPR023408">
    <property type="entry name" value="MscS_beta-dom_sf"/>
</dbReference>
<dbReference type="Gene3D" id="2.30.30.60">
    <property type="match status" value="1"/>
</dbReference>
<protein>
    <submittedName>
        <fullName evidence="10">Small-conductance mechanosensitive channel</fullName>
    </submittedName>
</protein>